<gene>
    <name evidence="2" type="ORF">IQ10_00702</name>
</gene>
<evidence type="ECO:0000313" key="3">
    <source>
        <dbReference type="Proteomes" id="UP000315711"/>
    </source>
</evidence>
<evidence type="ECO:0000313" key="2">
    <source>
        <dbReference type="EMBL" id="TWI58992.1"/>
    </source>
</evidence>
<feature type="transmembrane region" description="Helical" evidence="1">
    <location>
        <begin position="139"/>
        <end position="157"/>
    </location>
</feature>
<dbReference type="OrthoDB" id="5459053at2"/>
<keyword evidence="1" id="KW-0472">Membrane</keyword>
<accession>A0A562QQF9</accession>
<dbReference type="Proteomes" id="UP000315711">
    <property type="component" value="Unassembled WGS sequence"/>
</dbReference>
<evidence type="ECO:0000256" key="1">
    <source>
        <dbReference type="SAM" id="Phobius"/>
    </source>
</evidence>
<dbReference type="PANTHER" id="PTHR35531:SF1">
    <property type="entry name" value="INNER MEMBRANE PROTEIN YBCI-RELATED"/>
    <property type="match status" value="1"/>
</dbReference>
<sequence length="158" mass="17052">MKGTTHIIGGLAAAAITTHTFNVPVQEPIIFYTAALFGSVIPDICHPKSMVGRMIPIISISLGRIFGHRTITHSLLFVLVTMWLLSLVTFQNAADIQTGLVAGIISHIILDAMTPRGVKLLYPIQTSFRFPFSSQTGSVIGETAVCLVLLGVVVMMYI</sequence>
<comment type="caution">
    <text evidence="2">The sequence shown here is derived from an EMBL/GenBank/DDBJ whole genome shotgun (WGS) entry which is preliminary data.</text>
</comment>
<dbReference type="RefSeq" id="WP_144449089.1">
    <property type="nucleotide sequence ID" value="NZ_VLKZ01000002.1"/>
</dbReference>
<feature type="transmembrane region" description="Helical" evidence="1">
    <location>
        <begin position="66"/>
        <end position="90"/>
    </location>
</feature>
<dbReference type="Pfam" id="PF04307">
    <property type="entry name" value="YdjM"/>
    <property type="match status" value="1"/>
</dbReference>
<name>A0A562QQF9_9BACI</name>
<organism evidence="2 3">
    <name type="scientific">Halalkalibacter nanhaiisediminis</name>
    <dbReference type="NCBI Taxonomy" id="688079"/>
    <lineage>
        <taxon>Bacteria</taxon>
        <taxon>Bacillati</taxon>
        <taxon>Bacillota</taxon>
        <taxon>Bacilli</taxon>
        <taxon>Bacillales</taxon>
        <taxon>Bacillaceae</taxon>
        <taxon>Halalkalibacter</taxon>
    </lineage>
</organism>
<dbReference type="PANTHER" id="PTHR35531">
    <property type="entry name" value="INNER MEMBRANE PROTEIN YBCI-RELATED"/>
    <property type="match status" value="1"/>
</dbReference>
<protein>
    <submittedName>
        <fullName evidence="2">Inner membrane protein</fullName>
    </submittedName>
</protein>
<keyword evidence="1" id="KW-1133">Transmembrane helix</keyword>
<proteinExistence type="predicted"/>
<keyword evidence="1" id="KW-0812">Transmembrane</keyword>
<dbReference type="InterPro" id="IPR007404">
    <property type="entry name" value="YdjM-like"/>
</dbReference>
<dbReference type="AlphaFoldDB" id="A0A562QQF9"/>
<reference evidence="2 3" key="1">
    <citation type="journal article" date="2015" name="Stand. Genomic Sci.">
        <title>Genomic Encyclopedia of Bacterial and Archaeal Type Strains, Phase III: the genomes of soil and plant-associated and newly described type strains.</title>
        <authorList>
            <person name="Whitman W.B."/>
            <person name="Woyke T."/>
            <person name="Klenk H.P."/>
            <person name="Zhou Y."/>
            <person name="Lilburn T.G."/>
            <person name="Beck B.J."/>
            <person name="De Vos P."/>
            <person name="Vandamme P."/>
            <person name="Eisen J.A."/>
            <person name="Garrity G."/>
            <person name="Hugenholtz P."/>
            <person name="Kyrpides N.C."/>
        </authorList>
    </citation>
    <scope>NUCLEOTIDE SEQUENCE [LARGE SCALE GENOMIC DNA]</scope>
    <source>
        <strain evidence="2 3">CGMCC 1.10116</strain>
    </source>
</reference>
<keyword evidence="3" id="KW-1185">Reference proteome</keyword>
<dbReference type="EMBL" id="VLKZ01000002">
    <property type="protein sequence ID" value="TWI58992.1"/>
    <property type="molecule type" value="Genomic_DNA"/>
</dbReference>